<dbReference type="SUPFAM" id="SSF57701">
    <property type="entry name" value="Zn2/Cys6 DNA-binding domain"/>
    <property type="match status" value="1"/>
</dbReference>
<dbReference type="InterPro" id="IPR001138">
    <property type="entry name" value="Zn2Cys6_DnaBD"/>
</dbReference>
<dbReference type="EMBL" id="JARKIF010000007">
    <property type="protein sequence ID" value="KAJ7634958.1"/>
    <property type="molecule type" value="Genomic_DNA"/>
</dbReference>
<dbReference type="Proteomes" id="UP001221142">
    <property type="component" value="Unassembled WGS sequence"/>
</dbReference>
<dbReference type="GO" id="GO:0000981">
    <property type="term" value="F:DNA-binding transcription factor activity, RNA polymerase II-specific"/>
    <property type="evidence" value="ECO:0007669"/>
    <property type="project" value="InterPro"/>
</dbReference>
<keyword evidence="3" id="KW-1185">Reference proteome</keyword>
<dbReference type="AlphaFoldDB" id="A0AAD7FRE9"/>
<comment type="caution">
    <text evidence="2">The sequence shown here is derived from an EMBL/GenBank/DDBJ whole genome shotgun (WGS) entry which is preliminary data.</text>
</comment>
<accession>A0AAD7FRE9</accession>
<organism evidence="2 3">
    <name type="scientific">Roridomyces roridus</name>
    <dbReference type="NCBI Taxonomy" id="1738132"/>
    <lineage>
        <taxon>Eukaryota</taxon>
        <taxon>Fungi</taxon>
        <taxon>Dikarya</taxon>
        <taxon>Basidiomycota</taxon>
        <taxon>Agaricomycotina</taxon>
        <taxon>Agaricomycetes</taxon>
        <taxon>Agaricomycetidae</taxon>
        <taxon>Agaricales</taxon>
        <taxon>Marasmiineae</taxon>
        <taxon>Mycenaceae</taxon>
        <taxon>Roridomyces</taxon>
    </lineage>
</organism>
<dbReference type="Gene3D" id="4.10.240.10">
    <property type="entry name" value="Zn(2)-C6 fungal-type DNA-binding domain"/>
    <property type="match status" value="1"/>
</dbReference>
<dbReference type="PROSITE" id="PS50048">
    <property type="entry name" value="ZN2_CY6_FUNGAL_2"/>
    <property type="match status" value="1"/>
</dbReference>
<dbReference type="GO" id="GO:0008270">
    <property type="term" value="F:zinc ion binding"/>
    <property type="evidence" value="ECO:0007669"/>
    <property type="project" value="InterPro"/>
</dbReference>
<proteinExistence type="predicted"/>
<evidence type="ECO:0000313" key="2">
    <source>
        <dbReference type="EMBL" id="KAJ7634958.1"/>
    </source>
</evidence>
<name>A0AAD7FRE9_9AGAR</name>
<gene>
    <name evidence="2" type="ORF">FB45DRAFT_910354</name>
</gene>
<dbReference type="InterPro" id="IPR036864">
    <property type="entry name" value="Zn2-C6_fun-type_DNA-bd_sf"/>
</dbReference>
<dbReference type="PROSITE" id="PS00463">
    <property type="entry name" value="ZN2_CY6_FUNGAL_1"/>
    <property type="match status" value="1"/>
</dbReference>
<feature type="domain" description="Zn(2)-C6 fungal-type" evidence="1">
    <location>
        <begin position="12"/>
        <end position="44"/>
    </location>
</feature>
<protein>
    <recommendedName>
        <fullName evidence="1">Zn(2)-C6 fungal-type domain-containing protein</fullName>
    </recommendedName>
</protein>
<evidence type="ECO:0000313" key="3">
    <source>
        <dbReference type="Proteomes" id="UP001221142"/>
    </source>
</evidence>
<reference evidence="2" key="1">
    <citation type="submission" date="2023-03" db="EMBL/GenBank/DDBJ databases">
        <title>Massive genome expansion in bonnet fungi (Mycena s.s.) driven by repeated elements and novel gene families across ecological guilds.</title>
        <authorList>
            <consortium name="Lawrence Berkeley National Laboratory"/>
            <person name="Harder C.B."/>
            <person name="Miyauchi S."/>
            <person name="Viragh M."/>
            <person name="Kuo A."/>
            <person name="Thoen E."/>
            <person name="Andreopoulos B."/>
            <person name="Lu D."/>
            <person name="Skrede I."/>
            <person name="Drula E."/>
            <person name="Henrissat B."/>
            <person name="Morin E."/>
            <person name="Kohler A."/>
            <person name="Barry K."/>
            <person name="LaButti K."/>
            <person name="Morin E."/>
            <person name="Salamov A."/>
            <person name="Lipzen A."/>
            <person name="Mereny Z."/>
            <person name="Hegedus B."/>
            <person name="Baldrian P."/>
            <person name="Stursova M."/>
            <person name="Weitz H."/>
            <person name="Taylor A."/>
            <person name="Grigoriev I.V."/>
            <person name="Nagy L.G."/>
            <person name="Martin F."/>
            <person name="Kauserud H."/>
        </authorList>
    </citation>
    <scope>NUCLEOTIDE SEQUENCE</scope>
    <source>
        <strain evidence="2">9284</strain>
    </source>
</reference>
<dbReference type="CDD" id="cd00067">
    <property type="entry name" value="GAL4"/>
    <property type="match status" value="1"/>
</dbReference>
<sequence length="571" mass="63559">MNPTSKKPRPPACDACKARKVLCHRQPNGLPCPRCVEKGILCKTTYVPRGRPRKNPPSDLHQPVIETTSPIICDAPEPGGSNVALWRPNFSTELSSELVQDLFESFTHSPFPRLPIFENIDIAATLAAASWKIDLLPPETRVLAYCICAQASLISFHPRIIGPGPKPLSLVDRSVLFPGADLRVYGMRRAAACRALYELAVDLACEARIHLRPSNCNAVSCFILGNLDESPSRPWTISYMSHVRTLITHDGSIVEKITWGAFLMMEVLPGVLERKPIVLTYADQLLLTGPEPRPLDQILETLRPMAQPSSGKAVAHMVYTSIRPALFHIGRLARELHDKITGVHARREPISEKAVIDFLSALAMLQSIVSLLFTQVNWQLEPQPILKHPPYTSDEENVQSCTFSISVGFTSLVIALHREMDYRASISSRSDGKQQDRWTLERTALLRQQAHAMASSAVDDVARLLKLTPFPPDSLLINCVGLIPWAEFCLEEADAAGGIFPERIFAFECILEMLKAFGYSRDFTDSHNSLIERMEAHLASRKAMDLMVPSQNLALTFPDVDDMNTWGFPIM</sequence>
<evidence type="ECO:0000259" key="1">
    <source>
        <dbReference type="PROSITE" id="PS50048"/>
    </source>
</evidence>